<evidence type="ECO:0000313" key="4">
    <source>
        <dbReference type="Proteomes" id="UP000823399"/>
    </source>
</evidence>
<dbReference type="EMBL" id="JABBWM010000005">
    <property type="protein sequence ID" value="KAG2117054.1"/>
    <property type="molecule type" value="Genomic_DNA"/>
</dbReference>
<dbReference type="PANTHER" id="PTHR33096">
    <property type="entry name" value="CXC2 DOMAIN-CONTAINING PROTEIN"/>
    <property type="match status" value="1"/>
</dbReference>
<dbReference type="Proteomes" id="UP000823399">
    <property type="component" value="Unassembled WGS sequence"/>
</dbReference>
<feature type="region of interest" description="Disordered" evidence="1">
    <location>
        <begin position="478"/>
        <end position="500"/>
    </location>
</feature>
<name>A0A9P7JZF5_9AGAM</name>
<evidence type="ECO:0000313" key="3">
    <source>
        <dbReference type="EMBL" id="KAG2117054.1"/>
    </source>
</evidence>
<feature type="domain" description="CxC2-like cysteine cluster KDZ transposase-associated" evidence="2">
    <location>
        <begin position="104"/>
        <end position="211"/>
    </location>
</feature>
<dbReference type="RefSeq" id="XP_041297943.1">
    <property type="nucleotide sequence ID" value="XM_041430835.1"/>
</dbReference>
<dbReference type="Pfam" id="PF18803">
    <property type="entry name" value="CxC2"/>
    <property type="match status" value="1"/>
</dbReference>
<proteinExistence type="predicted"/>
<accession>A0A9P7JZF5</accession>
<sequence length="943" mass="107460">MCISLQVLLPVANFLQLKDDPKKLWLLERDIFLREFIRLESRGDTMLSQFCHGLHGCDNEPVYRCSDCEGLQMYCQSCVVALHCAMPLHHVEVWTGEYFQRTSLRDLGLRMQLGHPPGVSCCNPVPAFDAEFTVLNTNGIHSVALDFCNCEAAQTHAIQLLRARWYPATSTDPRTAATFRLLDHFQMYTFESKGSAFEYYQALSRLTDNTGAKRPKDRYESLLRISRQYRHLIALKRAGRAHDISGILGTESGELAVVCPACPQPGKTFHHTGQTPLKKNSKWLYSLFVGIDANFRMCRRNKSSEQADPSFSQGWAYFVKDSGFKSVLDTHAGLTQEKSSCASHNAVNLADSKRVRGLAATGIGAVVCARHNFKRPSAVGDLQKGERYVNMDYLFFSTMTHSSEIVVVNVSYDIACQWNKHLWERMSRYPSNIHLAHTSKTITFLVPKFHLPAHVAPCQTKFSFNLIKGMARTDGEVPKRGWSNINPVATSTREMGPGSRRDALDDHFGDWNWRKVSNFGVFLLQKLKDAIPQRDQHISDLVDFEDAIPAESLATWRTMVEGWETDRSNANPFDSASSPMTQASVRLELSQVEANQLKRGLDMSLHSEVSPSVLIVVGIELETQQRRLVHETSSIGAHATEIQLSTLQQRTNTLRRRIEHWIKIQTLYMPCVARLREMIDATSDNTEEDVHSIKLWMPSAIVTQSLSCDRNLLLIEWKLRRAQGHEALHELRQHLRLKRHLTGFKKDWITGQRGHTRSRGIIDTVQKKIDAAATKYRIAWASLSALAEPLLEIEWKAEFPVLEKEDVRGMMEDQAAGESISEGRRLVSISWIWKQRYGAREEELSDAMRIEWCKARARAHRWSEEVELLQEEMRRVLTFFDWHAAWWVERATSKTWLGPIENEGTVAYAHRQAAIRRMMRDHCSSIWSVVPGLIAQSSCNTAI</sequence>
<comment type="caution">
    <text evidence="3">The sequence shown here is derived from an EMBL/GenBank/DDBJ whole genome shotgun (WGS) entry which is preliminary data.</text>
</comment>
<dbReference type="InterPro" id="IPR040521">
    <property type="entry name" value="KDZ"/>
</dbReference>
<dbReference type="GeneID" id="64693094"/>
<protein>
    <recommendedName>
        <fullName evidence="2">CxC2-like cysteine cluster KDZ transposase-associated domain-containing protein</fullName>
    </recommendedName>
</protein>
<dbReference type="InterPro" id="IPR041457">
    <property type="entry name" value="CxC2_KDZ-assoc"/>
</dbReference>
<dbReference type="AlphaFoldDB" id="A0A9P7JZF5"/>
<dbReference type="Pfam" id="PF18758">
    <property type="entry name" value="KDZ"/>
    <property type="match status" value="1"/>
</dbReference>
<gene>
    <name evidence="3" type="ORF">F5147DRAFT_567135</name>
</gene>
<dbReference type="PANTHER" id="PTHR33096:SF1">
    <property type="entry name" value="CXC1-LIKE CYSTEINE CLUSTER ASSOCIATED WITH KDZ TRANSPOSASES DOMAIN-CONTAINING PROTEIN"/>
    <property type="match status" value="1"/>
</dbReference>
<keyword evidence="4" id="KW-1185">Reference proteome</keyword>
<reference evidence="3" key="1">
    <citation type="journal article" date="2020" name="New Phytol.">
        <title>Comparative genomics reveals dynamic genome evolution in host specialist ectomycorrhizal fungi.</title>
        <authorList>
            <person name="Lofgren L.A."/>
            <person name="Nguyen N.H."/>
            <person name="Vilgalys R."/>
            <person name="Ruytinx J."/>
            <person name="Liao H.L."/>
            <person name="Branco S."/>
            <person name="Kuo A."/>
            <person name="LaButti K."/>
            <person name="Lipzen A."/>
            <person name="Andreopoulos W."/>
            <person name="Pangilinan J."/>
            <person name="Riley R."/>
            <person name="Hundley H."/>
            <person name="Na H."/>
            <person name="Barry K."/>
            <person name="Grigoriev I.V."/>
            <person name="Stajich J.E."/>
            <person name="Kennedy P.G."/>
        </authorList>
    </citation>
    <scope>NUCLEOTIDE SEQUENCE</scope>
    <source>
        <strain evidence="3">FC423</strain>
    </source>
</reference>
<organism evidence="3 4">
    <name type="scientific">Suillus discolor</name>
    <dbReference type="NCBI Taxonomy" id="1912936"/>
    <lineage>
        <taxon>Eukaryota</taxon>
        <taxon>Fungi</taxon>
        <taxon>Dikarya</taxon>
        <taxon>Basidiomycota</taxon>
        <taxon>Agaricomycotina</taxon>
        <taxon>Agaricomycetes</taxon>
        <taxon>Agaricomycetidae</taxon>
        <taxon>Boletales</taxon>
        <taxon>Suillineae</taxon>
        <taxon>Suillaceae</taxon>
        <taxon>Suillus</taxon>
    </lineage>
</organism>
<dbReference type="OrthoDB" id="3235114at2759"/>
<evidence type="ECO:0000259" key="2">
    <source>
        <dbReference type="Pfam" id="PF18803"/>
    </source>
</evidence>
<evidence type="ECO:0000256" key="1">
    <source>
        <dbReference type="SAM" id="MobiDB-lite"/>
    </source>
</evidence>
<feature type="compositionally biased region" description="Polar residues" evidence="1">
    <location>
        <begin position="483"/>
        <end position="493"/>
    </location>
</feature>